<sequence length="196" mass="21926">MEEKKGGSSGMIGVKRKAEDLEKTAEVAADHGGSKRPTETPKKKTGGGGGSGKAKVAKKQIPVVPDDNYDDKDFDLQRLMEMQSRQVSQLGPEQMNRYEFYRKSDLKQHKIKKLLTSRNLIPVTIPPSDPFIIAVKGLAKVFVGEVVENALDIQKEWGDAGALHPKHLREAYRRMDRDGNVLHQRKRAGFPLQPRN</sequence>
<dbReference type="PANTHER" id="PTHR13218">
    <property type="entry name" value="TRANSCRIPTION INITIATION FACTOR TFIID SUBUNIT 11-RELATED"/>
    <property type="match status" value="1"/>
</dbReference>
<proteinExistence type="inferred from homology"/>
<evidence type="ECO:0000259" key="7">
    <source>
        <dbReference type="Pfam" id="PF04719"/>
    </source>
</evidence>
<organism evidence="8">
    <name type="scientific">Rhodosorus marinus</name>
    <dbReference type="NCBI Taxonomy" id="101924"/>
    <lineage>
        <taxon>Eukaryota</taxon>
        <taxon>Rhodophyta</taxon>
        <taxon>Stylonematophyceae</taxon>
        <taxon>Stylonematales</taxon>
        <taxon>Stylonemataceae</taxon>
        <taxon>Rhodosorus</taxon>
    </lineage>
</organism>
<accession>A0A7S3ENX1</accession>
<keyword evidence="4" id="KW-0804">Transcription</keyword>
<dbReference type="InterPro" id="IPR045127">
    <property type="entry name" value="TAF11-like"/>
</dbReference>
<protein>
    <recommendedName>
        <fullName evidence="7">TAFII28-like protein domain-containing protein</fullName>
    </recommendedName>
</protein>
<dbReference type="GO" id="GO:0005669">
    <property type="term" value="C:transcription factor TFIID complex"/>
    <property type="evidence" value="ECO:0007669"/>
    <property type="project" value="InterPro"/>
</dbReference>
<dbReference type="InterPro" id="IPR009072">
    <property type="entry name" value="Histone-fold"/>
</dbReference>
<comment type="similarity">
    <text evidence="2">Belongs to the TAF11 family.</text>
</comment>
<keyword evidence="3" id="KW-0805">Transcription regulation</keyword>
<feature type="domain" description="TAFII28-like protein" evidence="7">
    <location>
        <begin position="87"/>
        <end position="174"/>
    </location>
</feature>
<dbReference type="InterPro" id="IPR006809">
    <property type="entry name" value="TAFII28_dom"/>
</dbReference>
<evidence type="ECO:0000256" key="2">
    <source>
        <dbReference type="ARBA" id="ARBA00009788"/>
    </source>
</evidence>
<evidence type="ECO:0000256" key="1">
    <source>
        <dbReference type="ARBA" id="ARBA00004123"/>
    </source>
</evidence>
<evidence type="ECO:0000256" key="6">
    <source>
        <dbReference type="SAM" id="MobiDB-lite"/>
    </source>
</evidence>
<comment type="subcellular location">
    <subcellularLocation>
        <location evidence="1">Nucleus</location>
    </subcellularLocation>
</comment>
<name>A0A7S3ENX1_9RHOD</name>
<feature type="compositionally biased region" description="Basic and acidic residues" evidence="6">
    <location>
        <begin position="16"/>
        <end position="42"/>
    </location>
</feature>
<dbReference type="Gene3D" id="1.10.20.10">
    <property type="entry name" value="Histone, subunit A"/>
    <property type="match status" value="1"/>
</dbReference>
<dbReference type="GO" id="GO:0051123">
    <property type="term" value="P:RNA polymerase II preinitiation complex assembly"/>
    <property type="evidence" value="ECO:0007669"/>
    <property type="project" value="InterPro"/>
</dbReference>
<dbReference type="SUPFAM" id="SSF47113">
    <property type="entry name" value="Histone-fold"/>
    <property type="match status" value="1"/>
</dbReference>
<evidence type="ECO:0000256" key="5">
    <source>
        <dbReference type="ARBA" id="ARBA00023242"/>
    </source>
</evidence>
<dbReference type="Pfam" id="PF04719">
    <property type="entry name" value="TAFII28"/>
    <property type="match status" value="1"/>
</dbReference>
<dbReference type="PANTHER" id="PTHR13218:SF8">
    <property type="entry name" value="TRANSCRIPTION INITIATION FACTOR TFIID SUBUNIT 11"/>
    <property type="match status" value="1"/>
</dbReference>
<evidence type="ECO:0000313" key="9">
    <source>
        <dbReference type="EMBL" id="CAE0067036.1"/>
    </source>
</evidence>
<dbReference type="AlphaFoldDB" id="A0A7S3ENX1"/>
<dbReference type="EMBL" id="HBHW01045197">
    <property type="protein sequence ID" value="CAE0067036.1"/>
    <property type="molecule type" value="Transcribed_RNA"/>
</dbReference>
<keyword evidence="5" id="KW-0539">Nucleus</keyword>
<gene>
    <name evidence="8" type="ORF">RMAR00112_LOCUS35111</name>
    <name evidence="9" type="ORF">RMAR00112_LOCUS35112</name>
</gene>
<reference evidence="8" key="1">
    <citation type="submission" date="2021-01" db="EMBL/GenBank/DDBJ databases">
        <authorList>
            <person name="Corre E."/>
            <person name="Pelletier E."/>
            <person name="Niang G."/>
            <person name="Scheremetjew M."/>
            <person name="Finn R."/>
            <person name="Kale V."/>
            <person name="Holt S."/>
            <person name="Cochrane G."/>
            <person name="Meng A."/>
            <person name="Brown T."/>
            <person name="Cohen L."/>
        </authorList>
    </citation>
    <scope>NUCLEOTIDE SEQUENCE</scope>
    <source>
        <strain evidence="8">CCMP 769</strain>
    </source>
</reference>
<evidence type="ECO:0000256" key="3">
    <source>
        <dbReference type="ARBA" id="ARBA00023015"/>
    </source>
</evidence>
<feature type="region of interest" description="Disordered" evidence="6">
    <location>
        <begin position="1"/>
        <end position="64"/>
    </location>
</feature>
<evidence type="ECO:0000313" key="8">
    <source>
        <dbReference type="EMBL" id="CAE0067035.1"/>
    </source>
</evidence>
<dbReference type="EMBL" id="HBHW01045196">
    <property type="protein sequence ID" value="CAE0067035.1"/>
    <property type="molecule type" value="Transcribed_RNA"/>
</dbReference>
<evidence type="ECO:0000256" key="4">
    <source>
        <dbReference type="ARBA" id="ARBA00023163"/>
    </source>
</evidence>
<dbReference type="GO" id="GO:0046982">
    <property type="term" value="F:protein heterodimerization activity"/>
    <property type="evidence" value="ECO:0007669"/>
    <property type="project" value="InterPro"/>
</dbReference>
<dbReference type="GO" id="GO:0016251">
    <property type="term" value="F:RNA polymerase II general transcription initiation factor activity"/>
    <property type="evidence" value="ECO:0007669"/>
    <property type="project" value="TreeGrafter"/>
</dbReference>
<dbReference type="CDD" id="cd08048">
    <property type="entry name" value="HFD_TAF11"/>
    <property type="match status" value="1"/>
</dbReference>